<feature type="chain" id="PRO_5010699595" evidence="1">
    <location>
        <begin position="23"/>
        <end position="368"/>
    </location>
</feature>
<evidence type="ECO:0000256" key="1">
    <source>
        <dbReference type="SAM" id="SignalP"/>
    </source>
</evidence>
<feature type="signal peptide" evidence="1">
    <location>
        <begin position="1"/>
        <end position="22"/>
    </location>
</feature>
<sequence>MKRIAFIIYGCLVLLFSSCVKKDSGEFASDNILNYEIKEVPVTDDFVVGAWYYNTGNFNANVTEVPVVGKYSMPNGVVPPAVMSKHIEYAGKAGLDYFLFQFRSASRDANNYKSDSTVIKSFLDANTTNMKFALAYNFSSGTYAISTTSPLEKDAVKLEQFYQDVLRVAALLSNTNYMKTDGKALLYIMNAQQLFSNDNPTIYKTLRSRVAALGVQLYIVGMQDRWTPPARYPFRYQNSVDAIYHQSYSSQLNNWDRWWMLPQTMDQNWKYSKQWFADNLAVDYVPNISPAYNWKITQPTSVNPNYPRTDNGDMYRKLCNVAKMNASTTTRLILVDSWNKWDEDMQLEPANSYGELYLNITREEFKRQ</sequence>
<protein>
    <submittedName>
        <fullName evidence="2">Uncharacterized protein</fullName>
    </submittedName>
</protein>
<dbReference type="Pfam" id="PF14307">
    <property type="entry name" value="Glyco_tran_WbsX"/>
    <property type="match status" value="1"/>
</dbReference>
<dbReference type="RefSeq" id="WP_081203335.1">
    <property type="nucleotide sequence ID" value="NZ_FOCZ01000005.1"/>
</dbReference>
<dbReference type="Gene3D" id="3.20.20.80">
    <property type="entry name" value="Glycosidases"/>
    <property type="match status" value="1"/>
</dbReference>
<evidence type="ECO:0000313" key="3">
    <source>
        <dbReference type="Proteomes" id="UP000192610"/>
    </source>
</evidence>
<dbReference type="Proteomes" id="UP000192610">
    <property type="component" value="Unassembled WGS sequence"/>
</dbReference>
<accession>A0A1V9EA07</accession>
<reference evidence="3" key="1">
    <citation type="submission" date="2016-04" db="EMBL/GenBank/DDBJ databases">
        <authorList>
            <person name="Chen L."/>
            <person name="Zhuang W."/>
            <person name="Wang G."/>
        </authorList>
    </citation>
    <scope>NUCLEOTIDE SEQUENCE [LARGE SCALE GENOMIC DNA]</scope>
    <source>
        <strain evidence="3">17621</strain>
    </source>
</reference>
<dbReference type="AlphaFoldDB" id="A0A1V9EA07"/>
<organism evidence="2 3">
    <name type="scientific">Niastella yeongjuensis</name>
    <dbReference type="NCBI Taxonomy" id="354355"/>
    <lineage>
        <taxon>Bacteria</taxon>
        <taxon>Pseudomonadati</taxon>
        <taxon>Bacteroidota</taxon>
        <taxon>Chitinophagia</taxon>
        <taxon>Chitinophagales</taxon>
        <taxon>Chitinophagaceae</taxon>
        <taxon>Niastella</taxon>
    </lineage>
</organism>
<dbReference type="EMBL" id="LVXG01000056">
    <property type="protein sequence ID" value="OQP42922.1"/>
    <property type="molecule type" value="Genomic_DNA"/>
</dbReference>
<comment type="caution">
    <text evidence="2">The sequence shown here is derived from an EMBL/GenBank/DDBJ whole genome shotgun (WGS) entry which is preliminary data.</text>
</comment>
<dbReference type="OrthoDB" id="9816424at2"/>
<dbReference type="PROSITE" id="PS51257">
    <property type="entry name" value="PROKAR_LIPOPROTEIN"/>
    <property type="match status" value="1"/>
</dbReference>
<gene>
    <name evidence="2" type="ORF">A4H97_12275</name>
</gene>
<dbReference type="STRING" id="354355.SAMN05660816_03122"/>
<dbReference type="InterPro" id="IPR032719">
    <property type="entry name" value="WbsX"/>
</dbReference>
<keyword evidence="1" id="KW-0732">Signal</keyword>
<evidence type="ECO:0000313" key="2">
    <source>
        <dbReference type="EMBL" id="OQP42922.1"/>
    </source>
</evidence>
<proteinExistence type="predicted"/>
<keyword evidence="3" id="KW-1185">Reference proteome</keyword>
<name>A0A1V9EA07_9BACT</name>